<reference evidence="7" key="1">
    <citation type="journal article" date="2019" name="Int. J. Syst. Evol. Microbiol.">
        <title>The Global Catalogue of Microorganisms (GCM) 10K type strain sequencing project: providing services to taxonomists for standard genome sequencing and annotation.</title>
        <authorList>
            <consortium name="The Broad Institute Genomics Platform"/>
            <consortium name="The Broad Institute Genome Sequencing Center for Infectious Disease"/>
            <person name="Wu L."/>
            <person name="Ma J."/>
        </authorList>
    </citation>
    <scope>NUCLEOTIDE SEQUENCE [LARGE SCALE GENOMIC DNA]</scope>
    <source>
        <strain evidence="7">CGMCC 4.7192</strain>
    </source>
</reference>
<keyword evidence="2" id="KW-0808">Transferase</keyword>
<sequence length="246" mass="28394">MEKEKMGSKTKFQTTPSAIKTFVDSEFELVSFNLCPYVQRSVIVLEEKNIAYKRIDIDLSSKPDWFQKISPLGKVPLLKSNQGVLFESAIICEYLDEITENTIHPTDSFEKARHRSWIEFGSSILAGIAGFYSARDCDSFYEKRDILSNKFEQLEQQLSTTTFFASDSFMLIDAVYGPIFRYFDVLQKFLDFDFFATTPKVSAYRKNLMNRPSVRQAVSSNYHELLIAYLIKKETYLSSLMQKQAA</sequence>
<evidence type="ECO:0000313" key="6">
    <source>
        <dbReference type="EMBL" id="MFD2206099.1"/>
    </source>
</evidence>
<dbReference type="SUPFAM" id="SSF52833">
    <property type="entry name" value="Thioredoxin-like"/>
    <property type="match status" value="1"/>
</dbReference>
<dbReference type="Proteomes" id="UP001597294">
    <property type="component" value="Unassembled WGS sequence"/>
</dbReference>
<evidence type="ECO:0000256" key="2">
    <source>
        <dbReference type="ARBA" id="ARBA00022679"/>
    </source>
</evidence>
<dbReference type="PROSITE" id="PS50404">
    <property type="entry name" value="GST_NTER"/>
    <property type="match status" value="1"/>
</dbReference>
<name>A0ABW5BMI4_9PROT</name>
<feature type="domain" description="GST C-terminal" evidence="5">
    <location>
        <begin position="107"/>
        <end position="237"/>
    </location>
</feature>
<comment type="caution">
    <text evidence="6">The sequence shown here is derived from an EMBL/GenBank/DDBJ whole genome shotgun (WGS) entry which is preliminary data.</text>
</comment>
<protein>
    <recommendedName>
        <fullName evidence="1">glutathione transferase</fullName>
        <ecNumber evidence="1">2.5.1.18</ecNumber>
    </recommendedName>
</protein>
<evidence type="ECO:0000259" key="5">
    <source>
        <dbReference type="PROSITE" id="PS50405"/>
    </source>
</evidence>
<dbReference type="PANTHER" id="PTHR43968:SF6">
    <property type="entry name" value="GLUTATHIONE S-TRANSFERASE OMEGA"/>
    <property type="match status" value="1"/>
</dbReference>
<keyword evidence="7" id="KW-1185">Reference proteome</keyword>
<accession>A0ABW5BMI4</accession>
<dbReference type="InterPro" id="IPR036249">
    <property type="entry name" value="Thioredoxin-like_sf"/>
</dbReference>
<dbReference type="SUPFAM" id="SSF47616">
    <property type="entry name" value="GST C-terminal domain-like"/>
    <property type="match status" value="1"/>
</dbReference>
<dbReference type="SFLD" id="SFLDG00358">
    <property type="entry name" value="Main_(cytGST)"/>
    <property type="match status" value="1"/>
</dbReference>
<comment type="catalytic activity">
    <reaction evidence="3">
        <text>RX + glutathione = an S-substituted glutathione + a halide anion + H(+)</text>
        <dbReference type="Rhea" id="RHEA:16437"/>
        <dbReference type="ChEBI" id="CHEBI:15378"/>
        <dbReference type="ChEBI" id="CHEBI:16042"/>
        <dbReference type="ChEBI" id="CHEBI:17792"/>
        <dbReference type="ChEBI" id="CHEBI:57925"/>
        <dbReference type="ChEBI" id="CHEBI:90779"/>
        <dbReference type="EC" id="2.5.1.18"/>
    </reaction>
</comment>
<evidence type="ECO:0000256" key="3">
    <source>
        <dbReference type="ARBA" id="ARBA00047960"/>
    </source>
</evidence>
<dbReference type="PROSITE" id="PS50405">
    <property type="entry name" value="GST_CTER"/>
    <property type="match status" value="1"/>
</dbReference>
<dbReference type="Gene3D" id="1.20.1050.10">
    <property type="match status" value="1"/>
</dbReference>
<feature type="domain" description="GST N-terminal" evidence="4">
    <location>
        <begin position="25"/>
        <end position="103"/>
    </location>
</feature>
<dbReference type="PANTHER" id="PTHR43968">
    <property type="match status" value="1"/>
</dbReference>
<dbReference type="InterPro" id="IPR036282">
    <property type="entry name" value="Glutathione-S-Trfase_C_sf"/>
</dbReference>
<dbReference type="Pfam" id="PF13410">
    <property type="entry name" value="GST_C_2"/>
    <property type="match status" value="1"/>
</dbReference>
<dbReference type="CDD" id="cd00299">
    <property type="entry name" value="GST_C_family"/>
    <property type="match status" value="1"/>
</dbReference>
<dbReference type="Gene3D" id="3.40.30.10">
    <property type="entry name" value="Glutaredoxin"/>
    <property type="match status" value="1"/>
</dbReference>
<dbReference type="InterPro" id="IPR040079">
    <property type="entry name" value="Glutathione_S-Trfase"/>
</dbReference>
<evidence type="ECO:0000256" key="1">
    <source>
        <dbReference type="ARBA" id="ARBA00012452"/>
    </source>
</evidence>
<dbReference type="InterPro" id="IPR045073">
    <property type="entry name" value="Omega/Tau-like"/>
</dbReference>
<dbReference type="EC" id="2.5.1.18" evidence="1"/>
<dbReference type="SFLD" id="SFLDS00019">
    <property type="entry name" value="Glutathione_Transferase_(cytos"/>
    <property type="match status" value="1"/>
</dbReference>
<evidence type="ECO:0000313" key="7">
    <source>
        <dbReference type="Proteomes" id="UP001597294"/>
    </source>
</evidence>
<dbReference type="Pfam" id="PF13417">
    <property type="entry name" value="GST_N_3"/>
    <property type="match status" value="1"/>
</dbReference>
<dbReference type="SFLD" id="SFLDG01152">
    <property type="entry name" value="Main.3:_Omega-_and_Tau-like"/>
    <property type="match status" value="1"/>
</dbReference>
<dbReference type="RefSeq" id="WP_380251347.1">
    <property type="nucleotide sequence ID" value="NZ_JBHUII010000004.1"/>
</dbReference>
<dbReference type="EMBL" id="JBHUII010000004">
    <property type="protein sequence ID" value="MFD2206099.1"/>
    <property type="molecule type" value="Genomic_DNA"/>
</dbReference>
<gene>
    <name evidence="6" type="ORF">ACFSKO_10765</name>
</gene>
<dbReference type="InterPro" id="IPR004045">
    <property type="entry name" value="Glutathione_S-Trfase_N"/>
</dbReference>
<dbReference type="InterPro" id="IPR050983">
    <property type="entry name" value="GST_Omega/HSP26"/>
</dbReference>
<proteinExistence type="predicted"/>
<evidence type="ECO:0000259" key="4">
    <source>
        <dbReference type="PROSITE" id="PS50404"/>
    </source>
</evidence>
<dbReference type="InterPro" id="IPR010987">
    <property type="entry name" value="Glutathione-S-Trfase_C-like"/>
</dbReference>
<organism evidence="6 7">
    <name type="scientific">Kiloniella antarctica</name>
    <dbReference type="NCBI Taxonomy" id="1550907"/>
    <lineage>
        <taxon>Bacteria</taxon>
        <taxon>Pseudomonadati</taxon>
        <taxon>Pseudomonadota</taxon>
        <taxon>Alphaproteobacteria</taxon>
        <taxon>Rhodospirillales</taxon>
        <taxon>Kiloniellaceae</taxon>
        <taxon>Kiloniella</taxon>
    </lineage>
</organism>